<reference evidence="1" key="1">
    <citation type="submission" date="2023-10" db="EMBL/GenBank/DDBJ databases">
        <title>Amphibacter perezi, gen. nov., sp. nov. a novel taxa of the family Comamonadaceae, class Betaproteobacteria isolated from the skin microbiota of Pelophylax perezi from different populations.</title>
        <authorList>
            <person name="Costa S."/>
            <person name="Proenca D.N."/>
            <person name="Lopes I."/>
            <person name="Morais P.V."/>
        </authorList>
    </citation>
    <scope>NUCLEOTIDE SEQUENCE</scope>
    <source>
        <strain evidence="1">SL12-8</strain>
    </source>
</reference>
<accession>A0ACC6P1C9</accession>
<proteinExistence type="predicted"/>
<gene>
    <name evidence="1" type="ORF">RV045_04100</name>
</gene>
<keyword evidence="2" id="KW-1185">Reference proteome</keyword>
<organism evidence="1 2">
    <name type="scientific">Amphibiibacter pelophylacis</name>
    <dbReference type="NCBI Taxonomy" id="1799477"/>
    <lineage>
        <taxon>Bacteria</taxon>
        <taxon>Pseudomonadati</taxon>
        <taxon>Pseudomonadota</taxon>
        <taxon>Betaproteobacteria</taxon>
        <taxon>Burkholderiales</taxon>
        <taxon>Sphaerotilaceae</taxon>
        <taxon>Amphibiibacter</taxon>
    </lineage>
</organism>
<sequence>MKKFILTAALTVTAAAAHAQAQPQPYAEINTTIARLKPEGAGFSGTGSATLLRATLGYEFDPTWAAEGMLGFGVKNGSVSYTDTTGTTSVDAKVNKMYGIYLKPRILLTEGLEGYARLGYTKVDITAKASDGTQARGTSGSFSYGLGLGYSINPQLYVNADYMRYAKDLQGFSGGLGMKF</sequence>
<dbReference type="EMBL" id="JAWDIE010000005">
    <property type="protein sequence ID" value="MEJ7137614.1"/>
    <property type="molecule type" value="Genomic_DNA"/>
</dbReference>
<protein>
    <submittedName>
        <fullName evidence="1">Outer membrane beta-barrel protein</fullName>
    </submittedName>
</protein>
<name>A0ACC6P1C9_9BURK</name>
<evidence type="ECO:0000313" key="2">
    <source>
        <dbReference type="Proteomes" id="UP001364695"/>
    </source>
</evidence>
<evidence type="ECO:0000313" key="1">
    <source>
        <dbReference type="EMBL" id="MEJ7137614.1"/>
    </source>
</evidence>
<comment type="caution">
    <text evidence="1">The sequence shown here is derived from an EMBL/GenBank/DDBJ whole genome shotgun (WGS) entry which is preliminary data.</text>
</comment>
<dbReference type="Proteomes" id="UP001364695">
    <property type="component" value="Unassembled WGS sequence"/>
</dbReference>